<feature type="transmembrane region" description="Helical" evidence="7">
    <location>
        <begin position="20"/>
        <end position="43"/>
    </location>
</feature>
<dbReference type="PANTHER" id="PTHR33932">
    <property type="entry name" value="NA(+)/H(+) ANTIPORTER SUBUNIT B"/>
    <property type="match status" value="1"/>
</dbReference>
<keyword evidence="3" id="KW-1003">Cell membrane</keyword>
<feature type="transmembrane region" description="Helical" evidence="7">
    <location>
        <begin position="82"/>
        <end position="108"/>
    </location>
</feature>
<evidence type="ECO:0000313" key="10">
    <source>
        <dbReference type="Proteomes" id="UP000243605"/>
    </source>
</evidence>
<keyword evidence="6 7" id="KW-0472">Membrane</keyword>
<feature type="transmembrane region" description="Helical" evidence="7">
    <location>
        <begin position="128"/>
        <end position="151"/>
    </location>
</feature>
<dbReference type="OrthoDB" id="9798859at2"/>
<organism evidence="9 10">
    <name type="scientific">Aliicoccus persicus</name>
    <dbReference type="NCBI Taxonomy" id="930138"/>
    <lineage>
        <taxon>Bacteria</taxon>
        <taxon>Bacillati</taxon>
        <taxon>Bacillota</taxon>
        <taxon>Bacilli</taxon>
        <taxon>Bacillales</taxon>
        <taxon>Staphylococcaceae</taxon>
        <taxon>Aliicoccus</taxon>
    </lineage>
</organism>
<evidence type="ECO:0000256" key="3">
    <source>
        <dbReference type="ARBA" id="ARBA00022475"/>
    </source>
</evidence>
<gene>
    <name evidence="9" type="ORF">SAMN05192557_1273</name>
</gene>
<comment type="similarity">
    <text evidence="2">Belongs to the CPA3 antiporters (TC 2.A.63) subunit B family.</text>
</comment>
<dbReference type="EMBL" id="FOIT01000003">
    <property type="protein sequence ID" value="SEW02053.1"/>
    <property type="molecule type" value="Genomic_DNA"/>
</dbReference>
<name>A0A662Z3A9_9STAP</name>
<dbReference type="NCBIfam" id="NF009223">
    <property type="entry name" value="PRK12573.1"/>
    <property type="match status" value="1"/>
</dbReference>
<evidence type="ECO:0000256" key="1">
    <source>
        <dbReference type="ARBA" id="ARBA00004651"/>
    </source>
</evidence>
<evidence type="ECO:0000256" key="5">
    <source>
        <dbReference type="ARBA" id="ARBA00022989"/>
    </source>
</evidence>
<evidence type="ECO:0000256" key="4">
    <source>
        <dbReference type="ARBA" id="ARBA00022692"/>
    </source>
</evidence>
<dbReference type="RefSeq" id="WP_091474947.1">
    <property type="nucleotide sequence ID" value="NZ_FOIT01000003.1"/>
</dbReference>
<evidence type="ECO:0000259" key="8">
    <source>
        <dbReference type="Pfam" id="PF04039"/>
    </source>
</evidence>
<evidence type="ECO:0000256" key="6">
    <source>
        <dbReference type="ARBA" id="ARBA00023136"/>
    </source>
</evidence>
<proteinExistence type="inferred from homology"/>
<keyword evidence="5 7" id="KW-1133">Transmembrane helix</keyword>
<dbReference type="Pfam" id="PF04039">
    <property type="entry name" value="MnhB"/>
    <property type="match status" value="1"/>
</dbReference>
<sequence length="155" mass="17230">MKSTLMRAGYKKVSRQMNDVFLQFASKVIFFLIVMFAFNLFFAGHYTPGGGFVGGLLGASAVVLLLIAFDRKTVHKMMPIDYRFMITLGLVFAGVVPTLSFLFGTPFFQHQFTYVEVPILQELSLHTAVLFDIGVFLTVMGACLLIITLVAEEKA</sequence>
<protein>
    <submittedName>
        <fullName evidence="9">Multisubunit sodium/proton antiporter, MrpB subunit</fullName>
    </submittedName>
</protein>
<dbReference type="GO" id="GO:0005886">
    <property type="term" value="C:plasma membrane"/>
    <property type="evidence" value="ECO:0007669"/>
    <property type="project" value="UniProtKB-SubCell"/>
</dbReference>
<dbReference type="AlphaFoldDB" id="A0A662Z3A9"/>
<comment type="subcellular location">
    <subcellularLocation>
        <location evidence="1">Cell membrane</location>
        <topology evidence="1">Multi-pass membrane protein</topology>
    </subcellularLocation>
</comment>
<evidence type="ECO:0000256" key="2">
    <source>
        <dbReference type="ARBA" id="ARBA00009425"/>
    </source>
</evidence>
<dbReference type="Proteomes" id="UP000243605">
    <property type="component" value="Unassembled WGS sequence"/>
</dbReference>
<feature type="domain" description="Na+/H+ antiporter MnhB subunit-related protein" evidence="8">
    <location>
        <begin position="22"/>
        <end position="144"/>
    </location>
</feature>
<feature type="transmembrane region" description="Helical" evidence="7">
    <location>
        <begin position="49"/>
        <end position="70"/>
    </location>
</feature>
<keyword evidence="10" id="KW-1185">Reference proteome</keyword>
<evidence type="ECO:0000313" key="9">
    <source>
        <dbReference type="EMBL" id="SEW02053.1"/>
    </source>
</evidence>
<dbReference type="InterPro" id="IPR007182">
    <property type="entry name" value="MnhB"/>
</dbReference>
<keyword evidence="4 7" id="KW-0812">Transmembrane</keyword>
<dbReference type="PANTHER" id="PTHR33932:SF4">
    <property type="entry name" value="NA(+)_H(+) ANTIPORTER SUBUNIT B"/>
    <property type="match status" value="1"/>
</dbReference>
<evidence type="ECO:0000256" key="7">
    <source>
        <dbReference type="SAM" id="Phobius"/>
    </source>
</evidence>
<dbReference type="InterPro" id="IPR050622">
    <property type="entry name" value="CPA3_antiporter_subunitB"/>
</dbReference>
<reference evidence="9 10" key="1">
    <citation type="submission" date="2016-10" db="EMBL/GenBank/DDBJ databases">
        <authorList>
            <person name="Varghese N."/>
            <person name="Submissions S."/>
        </authorList>
    </citation>
    <scope>NUCLEOTIDE SEQUENCE [LARGE SCALE GENOMIC DNA]</scope>
    <source>
        <strain evidence="9 10">IBRC-M10081</strain>
    </source>
</reference>
<accession>A0A662Z3A9</accession>